<evidence type="ECO:0000313" key="5">
    <source>
        <dbReference type="EMBL" id="HIF37071.1"/>
    </source>
</evidence>
<dbReference type="InterPro" id="IPR035668">
    <property type="entry name" value="Amicyanin"/>
</dbReference>
<dbReference type="GO" id="GO:0009055">
    <property type="term" value="F:electron transfer activity"/>
    <property type="evidence" value="ECO:0007669"/>
    <property type="project" value="InterPro"/>
</dbReference>
<keyword evidence="3" id="KW-0472">Membrane</keyword>
<dbReference type="InterPro" id="IPR000923">
    <property type="entry name" value="BlueCu_1"/>
</dbReference>
<dbReference type="InterPro" id="IPR008972">
    <property type="entry name" value="Cupredoxin"/>
</dbReference>
<dbReference type="CDD" id="cd13921">
    <property type="entry name" value="Amicyanin"/>
    <property type="match status" value="1"/>
</dbReference>
<dbReference type="PANTHER" id="PTHR36507">
    <property type="entry name" value="BLL1555 PROTEIN"/>
    <property type="match status" value="1"/>
</dbReference>
<evidence type="ECO:0000256" key="2">
    <source>
        <dbReference type="ARBA" id="ARBA00023008"/>
    </source>
</evidence>
<dbReference type="InterPro" id="IPR052721">
    <property type="entry name" value="ET_Amicyanin"/>
</dbReference>
<keyword evidence="3" id="KW-1133">Transmembrane helix</keyword>
<gene>
    <name evidence="5" type="ORF">EYQ70_01430</name>
</gene>
<sequence length="2398" mass="260576">MQETSNVNKQNWATKLMAIVVVVSMVASTLVLFAPVASARTGTDSYGYTFKDSNEASGGPTYSWIEIVPALGGDGTLLISSSTDGGQAAKDIGFTFEFYEKEFTTWGNGGDNGYINLGMNGVSNLWTPQRIPYANLGNAIIPGWFDGGFCRASNPNAGVYYDTIGTAPNRQLIVQYQDQGAWYPSVYQCPGTAAANALTWQVILDEGSNEITMQYKDANGGYSSDNEWLTSGIQGNGHGELTGLEYVYRRSPSAISDSTAVTFSPPPPPRNDLRLKSASIPDPMSLADNNIISATVANHGVNCDTAGSCTPQPETGIDVTASIFTVKETINEYTFDDGGEGFTHGSIQGGDGWTTNANDGKGNYNYGDEGGPDDGSWSSGRKSTTLGGLFNDNHKLYFDGTNILVADKGSDSIKKITVSTNTVTTVIAANYVYLNDVLDVTDDGTYYYTLARPNGMYGYQTKVCKWSIANPGSTPAACNSTNVRYGTSLTEYGGQVYVLQTQYSTSYRKVIILDSSDMSLDGNFAYGNGVSASYYAQGIRVDDSTGDLYIIYREFNGRIRQYERSSTGTYSASSYTQLYTYARYSNDLAVTDDYVYTSGYYYSSYYGGLKRFATGATSSTTLFSSYVGANTYHGGIAVSSAGDVYISSNYAYSYQSAFNNDDKVWIHEKSSSGSYSGTPTSTLGPNPPALSYLATPSIDTSNAIGLTMDFKLSHQFYYMYEGAYFESSVDGGNTWAYVSDDLFTRGGYYGTTYNTYSNPIFTSSNNKAAWTYYNIQQAYCYNCHESPWKAQQVNLDSFVGYSDVKFRWVVGFNQYDNTYYYDSYMRVDDVVTTVKEADTTYATETHSITSLGFKESTIVDFFTTTGNEFNPASEGLQVGTKLAVTIKVADNGGDQDMSNNQIAVFREVKFVIFADDFEDGDMSTPFGDWETGKIKYGSGDTWDVRGRDANAGSAYSMDSGFRTQASVPADNYVSTPDLDLTLPVEAELQMMMSFYAYYTYDGFQVQVSDDGGDSWAILTPKVTDDRQYHTIYNYAYYANPLRGQPGYAFYGTTTGFTYTPDPQGWVKATFDLTPYCGNSDVKVRFVTGWSTLNQNYPYYESFFRLDDIAVTGLVYTNNVGLTGFDLPDPLGVDSTVRVEATIINAGIQPQTSGLAKVRMQLGPMGLETYDSSDDLESYANEAAATAAGWSTDYECGDGSCPNWGYYGGSPGFVLNTDEGDGDETNSWGPDGGEFQMYYDGGSAEVETAPLDFTGTSNDLLLTMKHRWNFDYYAGYTSYNGGQVQISTDGGTEWLTFFPDGGYTGTMYNYAGYGNPLFNQRGFVHCGNCNGVSGAAMNDQDKWVSTTFDMSDYVGMTDVRLKFVVGMYAYQWPGDGEHWHIDSLSFTGTGMQSVAAEEVWDISGNGLGGAFSSGESQTVGVDYHFQVPGEYKIVFDTWIGDNPSSGIDEFAGDNSVALSRETMFTIVGTTADETALSAKNNEENERHYSSGWYSTKDGGPPASFQWIPSATADSEPGQSPVWDAGTDAYGQPYNGDDTSLTSPVFDLSTATSAKLVFKHKYSFFGTENANYAYYYDGGRIEISSDAGDTWFPLNPTSGEGYGGLVYNYAYYGHPFYNEQAFVMNSGGWVETQCRLDSYTGSGFDNVQIRFRLGGYFGDTAGQTTWQIDNVGVYGLGFDLAQTSESSPYTLEVGEGFTMSTSFKNAGKGDLGPTGPIDAGYAYAYVNDMSGNELWSSSESIGNLGMAYYDVAGVTHAGESSAVHEFAFPGMTTAGIYTAGVKVADANGDMLADLFMANNDASHMLIVGKSAEMGTPVLTGGTNWAATDNEPSAVGDGAMGVSWDQTGVATDTLAVSIAGQSVGFAPEAPSVQIGATVTWTNSDTVTHTVTDKEAQFDSFDIGPGDSWSLTFTEVGAFSYYCKYHPMMEGSVTVLSSQSADEQARTNYISVWSATAYLVFWADYEMSLDSEITVYAQKKGSSLNDADTLGLWGANGFTIMDGSDHSEVGDSVTGNSGGWNPYYISLDSQKLGYNSLDYDPADDNAYSFVFRARGVEGSVDIGGVEVIRTLDNGFFLTKDDVGQLTYDIFPSLAVEIDYFAKNIGTVDNTFRINPELEAQGKAYEGAAFDISINVMMNGNNFEDIIASQNDDGTWTHEFDMSPDDEAMITVRFGAPDYDQDAGEPAGNRKFDVIVNGYDVGSDESLREPVAATLFIKPSQFVLGEMTFDRQGVIEGDPLAITVKAWNEGNYASDVLVVFYVMDSSGDAYSTPEGVKRMTRVASTTVPLMAPKPVMENDGVWQTWYYATATWEDSYIPGSTVQEFENVQMYAMINPDAEEQDVNAGVKTQDEYLNQRDDNDATGNIAIVKNKASTPSFAVGIIGLSVAALVASIGTSLRREEE</sequence>
<feature type="transmembrane region" description="Helical" evidence="3">
    <location>
        <begin position="12"/>
        <end position="34"/>
    </location>
</feature>
<dbReference type="SUPFAM" id="SSF50939">
    <property type="entry name" value="Sialidases"/>
    <property type="match status" value="1"/>
</dbReference>
<accession>A0A7J4GVV6</accession>
<comment type="caution">
    <text evidence="5">The sequence shown here is derived from an EMBL/GenBank/DDBJ whole genome shotgun (WGS) entry which is preliminary data.</text>
</comment>
<keyword evidence="2" id="KW-0186">Copper</keyword>
<reference evidence="6" key="1">
    <citation type="journal article" date="2019" name="bioRxiv">
        <title>Genome diversification in globally distributed novel marine Proteobacteria is linked to environmental adaptation.</title>
        <authorList>
            <person name="Zhou Z."/>
            <person name="Tran P.Q."/>
            <person name="Kieft K."/>
            <person name="Anantharaman K."/>
        </authorList>
    </citation>
    <scope>NUCLEOTIDE SEQUENCE [LARGE SCALE GENOMIC DNA]</scope>
</reference>
<evidence type="ECO:0000256" key="1">
    <source>
        <dbReference type="ARBA" id="ARBA00022723"/>
    </source>
</evidence>
<dbReference type="Gene3D" id="2.60.40.420">
    <property type="entry name" value="Cupredoxins - blue copper proteins"/>
    <property type="match status" value="1"/>
</dbReference>
<dbReference type="SUPFAM" id="SSF49503">
    <property type="entry name" value="Cupredoxins"/>
    <property type="match status" value="1"/>
</dbReference>
<dbReference type="PANTHER" id="PTHR36507:SF1">
    <property type="entry name" value="BLL1555 PROTEIN"/>
    <property type="match status" value="1"/>
</dbReference>
<dbReference type="GO" id="GO:0005507">
    <property type="term" value="F:copper ion binding"/>
    <property type="evidence" value="ECO:0007669"/>
    <property type="project" value="InterPro"/>
</dbReference>
<dbReference type="InterPro" id="IPR036278">
    <property type="entry name" value="Sialidase_sf"/>
</dbReference>
<keyword evidence="1" id="KW-0479">Metal-binding</keyword>
<feature type="domain" description="Blue (type 1) copper" evidence="4">
    <location>
        <begin position="1852"/>
        <end position="1931"/>
    </location>
</feature>
<keyword evidence="3" id="KW-0812">Transmembrane</keyword>
<proteinExistence type="predicted"/>
<evidence type="ECO:0000313" key="6">
    <source>
        <dbReference type="Proteomes" id="UP000585802"/>
    </source>
</evidence>
<organism evidence="5 6">
    <name type="scientific">Marine Group III euryarchaeote</name>
    <dbReference type="NCBI Taxonomy" id="2173149"/>
    <lineage>
        <taxon>Archaea</taxon>
        <taxon>Methanobacteriati</taxon>
        <taxon>Thermoplasmatota</taxon>
        <taxon>Thermoplasmata</taxon>
        <taxon>Candidatus Thermoprofundales</taxon>
    </lineage>
</organism>
<dbReference type="Pfam" id="PF00127">
    <property type="entry name" value="Copper-bind"/>
    <property type="match status" value="1"/>
</dbReference>
<dbReference type="EMBL" id="DUCX01000023">
    <property type="protein sequence ID" value="HIF37071.1"/>
    <property type="molecule type" value="Genomic_DNA"/>
</dbReference>
<dbReference type="Gene3D" id="2.60.120.260">
    <property type="entry name" value="Galactose-binding domain-like"/>
    <property type="match status" value="3"/>
</dbReference>
<evidence type="ECO:0000256" key="3">
    <source>
        <dbReference type="SAM" id="Phobius"/>
    </source>
</evidence>
<dbReference type="Proteomes" id="UP000585802">
    <property type="component" value="Unassembled WGS sequence"/>
</dbReference>
<protein>
    <recommendedName>
        <fullName evidence="4">Blue (type 1) copper domain-containing protein</fullName>
    </recommendedName>
</protein>
<name>A0A7J4GVV6_9ARCH</name>
<evidence type="ECO:0000259" key="4">
    <source>
        <dbReference type="Pfam" id="PF00127"/>
    </source>
</evidence>